<evidence type="ECO:0000313" key="1">
    <source>
        <dbReference type="EMBL" id="JAH72058.1"/>
    </source>
</evidence>
<reference evidence="1" key="2">
    <citation type="journal article" date="2015" name="Fish Shellfish Immunol.">
        <title>Early steps in the European eel (Anguilla anguilla)-Vibrio vulnificus interaction in the gills: Role of the RtxA13 toxin.</title>
        <authorList>
            <person name="Callol A."/>
            <person name="Pajuelo D."/>
            <person name="Ebbesson L."/>
            <person name="Teles M."/>
            <person name="MacKenzie S."/>
            <person name="Amaro C."/>
        </authorList>
    </citation>
    <scope>NUCLEOTIDE SEQUENCE</scope>
</reference>
<name>A0A0E9V462_ANGAN</name>
<sequence length="14" mass="1766">MNVQVMRFYQTDFS</sequence>
<reference evidence="1" key="1">
    <citation type="submission" date="2014-11" db="EMBL/GenBank/DDBJ databases">
        <authorList>
            <person name="Amaro Gonzalez C."/>
        </authorList>
    </citation>
    <scope>NUCLEOTIDE SEQUENCE</scope>
</reference>
<proteinExistence type="predicted"/>
<accession>A0A0E9V462</accession>
<organism evidence="1">
    <name type="scientific">Anguilla anguilla</name>
    <name type="common">European freshwater eel</name>
    <name type="synonym">Muraena anguilla</name>
    <dbReference type="NCBI Taxonomy" id="7936"/>
    <lineage>
        <taxon>Eukaryota</taxon>
        <taxon>Metazoa</taxon>
        <taxon>Chordata</taxon>
        <taxon>Craniata</taxon>
        <taxon>Vertebrata</taxon>
        <taxon>Euteleostomi</taxon>
        <taxon>Actinopterygii</taxon>
        <taxon>Neopterygii</taxon>
        <taxon>Teleostei</taxon>
        <taxon>Anguilliformes</taxon>
        <taxon>Anguillidae</taxon>
        <taxon>Anguilla</taxon>
    </lineage>
</organism>
<protein>
    <submittedName>
        <fullName evidence="1">Uncharacterized protein</fullName>
    </submittedName>
</protein>
<dbReference type="EMBL" id="GBXM01036519">
    <property type="protein sequence ID" value="JAH72058.1"/>
    <property type="molecule type" value="Transcribed_RNA"/>
</dbReference>